<dbReference type="OrthoDB" id="5386330at2759"/>
<keyword evidence="2" id="KW-1185">Reference proteome</keyword>
<proteinExistence type="predicted"/>
<gene>
    <name evidence="1" type="ORF">BU23DRAFT_444973</name>
</gene>
<sequence>LLQHFALETSSTITHNEAARAAWCAAVPQLSAKHMFVLQGTMAISALHISKFAETEREKKHFRVIATYQMSTGLIRYRETVAKVTEENAESLLAFSVTATAWVLLTTADDFNDLLRPITANEPKLNRRATIESLVAYTSKILRTLRGVLVIIVPCWNLIANGIFANVAKRDWWPYPIPTSPDAIEVDKRLANLQSMWMRPDCPYEYSLDLTVTDDAKRTRYGELIDWTSVLAWPISLPLAFVELVEVQSPEAWVLLAHYAMLPAKVEHVFWIEDFGPNLITAAALVLGENMRTWIQWPAGVIGIDLDVVFSAHTQT</sequence>
<dbReference type="GO" id="GO:0001228">
    <property type="term" value="F:DNA-binding transcription activator activity, RNA polymerase II-specific"/>
    <property type="evidence" value="ECO:0007669"/>
    <property type="project" value="TreeGrafter"/>
</dbReference>
<dbReference type="Proteomes" id="UP000800036">
    <property type="component" value="Unassembled WGS sequence"/>
</dbReference>
<organism evidence="1 2">
    <name type="scientific">Bimuria novae-zelandiae CBS 107.79</name>
    <dbReference type="NCBI Taxonomy" id="1447943"/>
    <lineage>
        <taxon>Eukaryota</taxon>
        <taxon>Fungi</taxon>
        <taxon>Dikarya</taxon>
        <taxon>Ascomycota</taxon>
        <taxon>Pezizomycotina</taxon>
        <taxon>Dothideomycetes</taxon>
        <taxon>Pleosporomycetidae</taxon>
        <taxon>Pleosporales</taxon>
        <taxon>Massarineae</taxon>
        <taxon>Didymosphaeriaceae</taxon>
        <taxon>Bimuria</taxon>
    </lineage>
</organism>
<accession>A0A6A5W3Q9</accession>
<evidence type="ECO:0000313" key="2">
    <source>
        <dbReference type="Proteomes" id="UP000800036"/>
    </source>
</evidence>
<dbReference type="PANTHER" id="PTHR47784:SF5">
    <property type="entry name" value="STEROL UPTAKE CONTROL PROTEIN 2"/>
    <property type="match status" value="1"/>
</dbReference>
<dbReference type="InterPro" id="IPR053157">
    <property type="entry name" value="Sterol_Uptake_Regulator"/>
</dbReference>
<name>A0A6A5W3Q9_9PLEO</name>
<feature type="non-terminal residue" evidence="1">
    <location>
        <position position="1"/>
    </location>
</feature>
<protein>
    <submittedName>
        <fullName evidence="1">Uncharacterized protein</fullName>
    </submittedName>
</protein>
<dbReference type="EMBL" id="ML976656">
    <property type="protein sequence ID" value="KAF1980097.1"/>
    <property type="molecule type" value="Genomic_DNA"/>
</dbReference>
<reference evidence="1" key="1">
    <citation type="journal article" date="2020" name="Stud. Mycol.">
        <title>101 Dothideomycetes genomes: a test case for predicting lifestyles and emergence of pathogens.</title>
        <authorList>
            <person name="Haridas S."/>
            <person name="Albert R."/>
            <person name="Binder M."/>
            <person name="Bloem J."/>
            <person name="Labutti K."/>
            <person name="Salamov A."/>
            <person name="Andreopoulos B."/>
            <person name="Baker S."/>
            <person name="Barry K."/>
            <person name="Bills G."/>
            <person name="Bluhm B."/>
            <person name="Cannon C."/>
            <person name="Castanera R."/>
            <person name="Culley D."/>
            <person name="Daum C."/>
            <person name="Ezra D."/>
            <person name="Gonzalez J."/>
            <person name="Henrissat B."/>
            <person name="Kuo A."/>
            <person name="Liang C."/>
            <person name="Lipzen A."/>
            <person name="Lutzoni F."/>
            <person name="Magnuson J."/>
            <person name="Mondo S."/>
            <person name="Nolan M."/>
            <person name="Ohm R."/>
            <person name="Pangilinan J."/>
            <person name="Park H.-J."/>
            <person name="Ramirez L."/>
            <person name="Alfaro M."/>
            <person name="Sun H."/>
            <person name="Tritt A."/>
            <person name="Yoshinaga Y."/>
            <person name="Zwiers L.-H."/>
            <person name="Turgeon B."/>
            <person name="Goodwin S."/>
            <person name="Spatafora J."/>
            <person name="Crous P."/>
            <person name="Grigoriev I."/>
        </authorList>
    </citation>
    <scope>NUCLEOTIDE SEQUENCE</scope>
    <source>
        <strain evidence="1">CBS 107.79</strain>
    </source>
</reference>
<dbReference type="AlphaFoldDB" id="A0A6A5W3Q9"/>
<evidence type="ECO:0000313" key="1">
    <source>
        <dbReference type="EMBL" id="KAF1980097.1"/>
    </source>
</evidence>
<dbReference type="PANTHER" id="PTHR47784">
    <property type="entry name" value="STEROL UPTAKE CONTROL PROTEIN 2"/>
    <property type="match status" value="1"/>
</dbReference>